<accession>A0ABQ9GCN5</accession>
<keyword evidence="2" id="KW-1185">Reference proteome</keyword>
<organism evidence="1 2">
    <name type="scientific">Dryococelus australis</name>
    <dbReference type="NCBI Taxonomy" id="614101"/>
    <lineage>
        <taxon>Eukaryota</taxon>
        <taxon>Metazoa</taxon>
        <taxon>Ecdysozoa</taxon>
        <taxon>Arthropoda</taxon>
        <taxon>Hexapoda</taxon>
        <taxon>Insecta</taxon>
        <taxon>Pterygota</taxon>
        <taxon>Neoptera</taxon>
        <taxon>Polyneoptera</taxon>
        <taxon>Phasmatodea</taxon>
        <taxon>Verophasmatodea</taxon>
        <taxon>Anareolatae</taxon>
        <taxon>Phasmatidae</taxon>
        <taxon>Eurycanthinae</taxon>
        <taxon>Dryococelus</taxon>
    </lineage>
</organism>
<dbReference type="Proteomes" id="UP001159363">
    <property type="component" value="Chromosome 13"/>
</dbReference>
<reference evidence="1 2" key="1">
    <citation type="submission" date="2023-02" db="EMBL/GenBank/DDBJ databases">
        <title>LHISI_Scaffold_Assembly.</title>
        <authorList>
            <person name="Stuart O.P."/>
            <person name="Cleave R."/>
            <person name="Magrath M.J.L."/>
            <person name="Mikheyev A.S."/>
        </authorList>
    </citation>
    <scope>NUCLEOTIDE SEQUENCE [LARGE SCALE GENOMIC DNA]</scope>
    <source>
        <strain evidence="1">Daus_M_001</strain>
        <tissue evidence="1">Leg muscle</tissue>
    </source>
</reference>
<comment type="caution">
    <text evidence="1">The sequence shown here is derived from an EMBL/GenBank/DDBJ whole genome shotgun (WGS) entry which is preliminary data.</text>
</comment>
<gene>
    <name evidence="1" type="ORF">PR048_030355</name>
</gene>
<sequence>MQVGAVTFQSLVCTWRRNILEVELYQGFRKVRSKRECIIYPSLPRDIYTAALNIAGDRLALPHIMDSGLAEVGQYRAWFVVGICELKSPSAISDNFCKPFSPVIVNQLLQTLVSCLQSTCNPFLQSPAGSPDFCKWESCRTMPLVGGYFSVISSHLPPFQKFRRRSIFTSIILIGSQDLAVKNRPNFFTHPYTNFQFMVGLADYSDAVIQTNVVSFDRAYHYDAIMTLGCHCACARFRVGDRGDLWNFRRQRVFPGGTPRDADTTLECKSSKQNLHGCAVFIRLVFNTTSQHQYPTGSHRIFVCGTLAGRCRWSAGFLGDLPPFNSGAVPYTPQ</sequence>
<name>A0ABQ9GCN5_9NEOP</name>
<evidence type="ECO:0000313" key="1">
    <source>
        <dbReference type="EMBL" id="KAJ8868814.1"/>
    </source>
</evidence>
<proteinExistence type="predicted"/>
<evidence type="ECO:0000313" key="2">
    <source>
        <dbReference type="Proteomes" id="UP001159363"/>
    </source>
</evidence>
<dbReference type="EMBL" id="JARBHB010000014">
    <property type="protein sequence ID" value="KAJ8868814.1"/>
    <property type="molecule type" value="Genomic_DNA"/>
</dbReference>
<protein>
    <submittedName>
        <fullName evidence="1">Uncharacterized protein</fullName>
    </submittedName>
</protein>